<evidence type="ECO:0000256" key="1">
    <source>
        <dbReference type="SAM" id="SignalP"/>
    </source>
</evidence>
<sequence length="124" mass="13916">MKIFFFVLLLVAYVSTVASYDPKNHGSERIPRQADETDEDYDVFIPFEEPLSKVFSATLEGSRVLKSKSKDLKFRRESAGEMATRTATGQHPKVKRGYLAASETHNGVCWNKNFSPSLPILGSE</sequence>
<dbReference type="Proteomes" id="UP000054495">
    <property type="component" value="Unassembled WGS sequence"/>
</dbReference>
<name>A0A0D6L5G4_9BILA</name>
<feature type="signal peptide" evidence="1">
    <location>
        <begin position="1"/>
        <end position="19"/>
    </location>
</feature>
<dbReference type="AlphaFoldDB" id="A0A0D6L5G4"/>
<proteinExistence type="predicted"/>
<reference evidence="2 3" key="1">
    <citation type="submission" date="2013-05" db="EMBL/GenBank/DDBJ databases">
        <title>Draft genome of the parasitic nematode Anyclostoma ceylanicum.</title>
        <authorList>
            <person name="Mitreva M."/>
        </authorList>
    </citation>
    <scope>NUCLEOTIDE SEQUENCE [LARGE SCALE GENOMIC DNA]</scope>
</reference>
<evidence type="ECO:0000313" key="3">
    <source>
        <dbReference type="Proteomes" id="UP000054495"/>
    </source>
</evidence>
<protein>
    <submittedName>
        <fullName evidence="2">Uncharacterized protein</fullName>
    </submittedName>
</protein>
<dbReference type="EMBL" id="KE125958">
    <property type="protein sequence ID" value="EPB66705.1"/>
    <property type="molecule type" value="Genomic_DNA"/>
</dbReference>
<feature type="chain" id="PRO_5002306830" evidence="1">
    <location>
        <begin position="20"/>
        <end position="124"/>
    </location>
</feature>
<evidence type="ECO:0000313" key="2">
    <source>
        <dbReference type="EMBL" id="EPB66705.1"/>
    </source>
</evidence>
<gene>
    <name evidence="2" type="ORF">ANCCEY_14204</name>
</gene>
<accession>A0A0D6L5G4</accession>
<organism evidence="2 3">
    <name type="scientific">Ancylostoma ceylanicum</name>
    <dbReference type="NCBI Taxonomy" id="53326"/>
    <lineage>
        <taxon>Eukaryota</taxon>
        <taxon>Metazoa</taxon>
        <taxon>Ecdysozoa</taxon>
        <taxon>Nematoda</taxon>
        <taxon>Chromadorea</taxon>
        <taxon>Rhabditida</taxon>
        <taxon>Rhabditina</taxon>
        <taxon>Rhabditomorpha</taxon>
        <taxon>Strongyloidea</taxon>
        <taxon>Ancylostomatidae</taxon>
        <taxon>Ancylostomatinae</taxon>
        <taxon>Ancylostoma</taxon>
    </lineage>
</organism>
<keyword evidence="3" id="KW-1185">Reference proteome</keyword>
<keyword evidence="1" id="KW-0732">Signal</keyword>